<name>A0A4Y9LKI0_9BRAD</name>
<dbReference type="AlphaFoldDB" id="A0A4Y9LKI0"/>
<sequence length="310" mass="34003">MKRPQLRRNGTVIKMSNLLSPRTHLQGTDMMHLFRTSLGVMALAAAACGPGGGALAANGPFLAHQALYDLSLVKSRSNSVNSARGRILYNFTGSSCEGYTSEFRQVSELDSGEGKVTLSDLRSNSWEDAAGKSYRFKIETRMNEADAGRVDGSAERDGDHINVKLKLPAPKSFTLDGKIVFPTEQIQRIIAAARDGKSLLELSVYDGSDDGQKVYNTLTVIGQPIPADRATSTDPSTTDEHMKSLKRWPVTVSYFDREAQQKEGEQTPIYAMAFELYENGVSRQLVLDYNDFVISGAMGKFDVKDSKPCN</sequence>
<evidence type="ECO:0000313" key="1">
    <source>
        <dbReference type="EMBL" id="TFV43855.1"/>
    </source>
</evidence>
<keyword evidence="2" id="KW-1185">Reference proteome</keyword>
<dbReference type="Pfam" id="PF08904">
    <property type="entry name" value="EipB_like"/>
    <property type="match status" value="1"/>
</dbReference>
<proteinExistence type="predicted"/>
<dbReference type="EMBL" id="SPQT01000021">
    <property type="protein sequence ID" value="TFV43855.1"/>
    <property type="molecule type" value="Genomic_DNA"/>
</dbReference>
<reference evidence="1 2" key="1">
    <citation type="submission" date="2019-03" db="EMBL/GenBank/DDBJ databases">
        <title>Bradyrhizobium diversity isolated from nodules of Chamaecrista fasciculata.</title>
        <authorList>
            <person name="Klepa M.S."/>
            <person name="Urquiaga M.O."/>
            <person name="Hungria M."/>
            <person name="Delamuta J.R."/>
        </authorList>
    </citation>
    <scope>NUCLEOTIDE SEQUENCE [LARGE SCALE GENOMIC DNA]</scope>
    <source>
        <strain evidence="1 2">CNPSo 3448</strain>
    </source>
</reference>
<dbReference type="InterPro" id="IPR015000">
    <property type="entry name" value="EipB-like"/>
</dbReference>
<dbReference type="Proteomes" id="UP000297966">
    <property type="component" value="Unassembled WGS sequence"/>
</dbReference>
<protein>
    <submittedName>
        <fullName evidence="1">DUF1849 family protein</fullName>
    </submittedName>
</protein>
<dbReference type="OrthoDB" id="9815514at2"/>
<gene>
    <name evidence="1" type="ORF">E4K65_30430</name>
</gene>
<comment type="caution">
    <text evidence="1">The sequence shown here is derived from an EMBL/GenBank/DDBJ whole genome shotgun (WGS) entry which is preliminary data.</text>
</comment>
<accession>A0A4Y9LKI0</accession>
<evidence type="ECO:0000313" key="2">
    <source>
        <dbReference type="Proteomes" id="UP000297966"/>
    </source>
</evidence>
<organism evidence="1 2">
    <name type="scientific">Bradyrhizobium niftali</name>
    <dbReference type="NCBI Taxonomy" id="2560055"/>
    <lineage>
        <taxon>Bacteria</taxon>
        <taxon>Pseudomonadati</taxon>
        <taxon>Pseudomonadota</taxon>
        <taxon>Alphaproteobacteria</taxon>
        <taxon>Hyphomicrobiales</taxon>
        <taxon>Nitrobacteraceae</taxon>
        <taxon>Bradyrhizobium</taxon>
    </lineage>
</organism>